<keyword evidence="4 7" id="KW-0573">Peptidoglycan synthesis</keyword>
<proteinExistence type="predicted"/>
<dbReference type="Gene3D" id="2.40.440.10">
    <property type="entry name" value="L,D-transpeptidase catalytic domain-like"/>
    <property type="match status" value="1"/>
</dbReference>
<evidence type="ECO:0000259" key="9">
    <source>
        <dbReference type="PROSITE" id="PS52029"/>
    </source>
</evidence>
<evidence type="ECO:0000256" key="2">
    <source>
        <dbReference type="ARBA" id="ARBA00022679"/>
    </source>
</evidence>
<feature type="active site" description="Nucleophile" evidence="7">
    <location>
        <position position="342"/>
    </location>
</feature>
<evidence type="ECO:0000256" key="5">
    <source>
        <dbReference type="ARBA" id="ARBA00023315"/>
    </source>
</evidence>
<dbReference type="STRING" id="405436.SAMN05444365_10461"/>
<dbReference type="InterPro" id="IPR005490">
    <property type="entry name" value="LD_TPept_cat_dom"/>
</dbReference>
<dbReference type="UniPathway" id="UPA00219"/>
<protein>
    <submittedName>
        <fullName evidence="10">L,D-transpeptidase catalytic domain</fullName>
    </submittedName>
</protein>
<evidence type="ECO:0000313" key="10">
    <source>
        <dbReference type="EMBL" id="SDY90006.1"/>
    </source>
</evidence>
<feature type="region of interest" description="Disordered" evidence="8">
    <location>
        <begin position="399"/>
        <end position="447"/>
    </location>
</feature>
<dbReference type="GO" id="GO:0071555">
    <property type="term" value="P:cell wall organization"/>
    <property type="evidence" value="ECO:0007669"/>
    <property type="project" value="UniProtKB-UniRule"/>
</dbReference>
<dbReference type="InterPro" id="IPR050979">
    <property type="entry name" value="LD-transpeptidase"/>
</dbReference>
<accession>A0A1H3NM65</accession>
<evidence type="ECO:0000256" key="3">
    <source>
        <dbReference type="ARBA" id="ARBA00022960"/>
    </source>
</evidence>
<dbReference type="GO" id="GO:0008360">
    <property type="term" value="P:regulation of cell shape"/>
    <property type="evidence" value="ECO:0007669"/>
    <property type="project" value="UniProtKB-UniRule"/>
</dbReference>
<evidence type="ECO:0000256" key="7">
    <source>
        <dbReference type="PROSITE-ProRule" id="PRU01373"/>
    </source>
</evidence>
<keyword evidence="6 7" id="KW-0961">Cell wall biogenesis/degradation</keyword>
<keyword evidence="2" id="KW-0808">Transferase</keyword>
<dbReference type="Pfam" id="PF03734">
    <property type="entry name" value="YkuD"/>
    <property type="match status" value="1"/>
</dbReference>
<dbReference type="CDD" id="cd16913">
    <property type="entry name" value="YkuD_like"/>
    <property type="match status" value="1"/>
</dbReference>
<comment type="pathway">
    <text evidence="1 7">Cell wall biogenesis; peptidoglycan biosynthesis.</text>
</comment>
<sequence length="447" mass="46504">MAGVGGNEVGIMKGRRRAGVIAVAAAAAPLLLAGCTGKPARIAQAPAPAVAITPAANSTNVPVSAEIGAVVTGGKVTEVTLTDATGARVAGVMRADGSSWLPDAALKHKQSYTAQVTAVSDKGRSTTQTATFTTMGKPQSRNETTLYLGSGRTYGVAMPVTIGFEKGVPKQARAQVQRRLFVTTDPPQPGLWHWEKDGKQVYYRAPDFWRPGTKINVRAALGGLPMGDGSYGDVDHAESATIGNKVTLEIDNKTKLMSVYKDDKLARKIPVSMGKPSTPTSSGKMVIMEKHDYTTFDTRGEPNGGYVVDVEDAQRLTWGGEFIHSAPWSVGDQGYVNVSHGCTNVSPANADWLMKVTHVGDLVTIKGTEVKLDPGNGWTAWDMSWDEYIKGSALPVPDELRAAPQPAPTAAPTGAPSAAPTGSPTAAPTGAPSAASTGAAPADGDGE</sequence>
<dbReference type="PROSITE" id="PS52029">
    <property type="entry name" value="LD_TPASE"/>
    <property type="match status" value="1"/>
</dbReference>
<dbReference type="Gene3D" id="2.60.40.3710">
    <property type="match status" value="1"/>
</dbReference>
<dbReference type="AlphaFoldDB" id="A0A1H3NM65"/>
<reference evidence="11" key="1">
    <citation type="submission" date="2016-10" db="EMBL/GenBank/DDBJ databases">
        <authorList>
            <person name="Varghese N."/>
            <person name="Submissions S."/>
        </authorList>
    </citation>
    <scope>NUCLEOTIDE SEQUENCE [LARGE SCALE GENOMIC DNA]</scope>
    <source>
        <strain evidence="11">DSM 45245</strain>
    </source>
</reference>
<dbReference type="Proteomes" id="UP000242415">
    <property type="component" value="Unassembled WGS sequence"/>
</dbReference>
<dbReference type="PANTHER" id="PTHR30582">
    <property type="entry name" value="L,D-TRANSPEPTIDASE"/>
    <property type="match status" value="1"/>
</dbReference>
<dbReference type="PANTHER" id="PTHR30582:SF2">
    <property type="entry name" value="L,D-TRANSPEPTIDASE YCIB-RELATED"/>
    <property type="match status" value="1"/>
</dbReference>
<dbReference type="GO" id="GO:0005576">
    <property type="term" value="C:extracellular region"/>
    <property type="evidence" value="ECO:0007669"/>
    <property type="project" value="TreeGrafter"/>
</dbReference>
<evidence type="ECO:0000256" key="4">
    <source>
        <dbReference type="ARBA" id="ARBA00022984"/>
    </source>
</evidence>
<dbReference type="InterPro" id="IPR038063">
    <property type="entry name" value="Transpep_catalytic_dom"/>
</dbReference>
<keyword evidence="3 7" id="KW-0133">Cell shape</keyword>
<dbReference type="Gene3D" id="2.60.40.3780">
    <property type="match status" value="1"/>
</dbReference>
<keyword evidence="5" id="KW-0012">Acyltransferase</keyword>
<dbReference type="SUPFAM" id="SSF141523">
    <property type="entry name" value="L,D-transpeptidase catalytic domain-like"/>
    <property type="match status" value="1"/>
</dbReference>
<evidence type="ECO:0000256" key="1">
    <source>
        <dbReference type="ARBA" id="ARBA00004752"/>
    </source>
</evidence>
<dbReference type="EMBL" id="FNPH01000004">
    <property type="protein sequence ID" value="SDY90006.1"/>
    <property type="molecule type" value="Genomic_DNA"/>
</dbReference>
<name>A0A1H3NM65_9ACTN</name>
<dbReference type="Pfam" id="PF17964">
    <property type="entry name" value="Big_10"/>
    <property type="match status" value="1"/>
</dbReference>
<dbReference type="GO" id="GO:0016746">
    <property type="term" value="F:acyltransferase activity"/>
    <property type="evidence" value="ECO:0007669"/>
    <property type="project" value="UniProtKB-KW"/>
</dbReference>
<evidence type="ECO:0000313" key="11">
    <source>
        <dbReference type="Proteomes" id="UP000242415"/>
    </source>
</evidence>
<feature type="domain" description="L,D-TPase catalytic" evidence="9">
    <location>
        <begin position="246"/>
        <end position="366"/>
    </location>
</feature>
<gene>
    <name evidence="10" type="ORF">SAMN05444365_10461</name>
</gene>
<feature type="active site" description="Proton donor/acceptor" evidence="7">
    <location>
        <position position="324"/>
    </location>
</feature>
<evidence type="ECO:0000256" key="8">
    <source>
        <dbReference type="SAM" id="MobiDB-lite"/>
    </source>
</evidence>
<dbReference type="InterPro" id="IPR041280">
    <property type="entry name" value="Big_10"/>
</dbReference>
<organism evidence="10 11">
    <name type="scientific">Micromonospora pattaloongensis</name>
    <dbReference type="NCBI Taxonomy" id="405436"/>
    <lineage>
        <taxon>Bacteria</taxon>
        <taxon>Bacillati</taxon>
        <taxon>Actinomycetota</taxon>
        <taxon>Actinomycetes</taxon>
        <taxon>Micromonosporales</taxon>
        <taxon>Micromonosporaceae</taxon>
        <taxon>Micromonospora</taxon>
    </lineage>
</organism>
<dbReference type="GO" id="GO:0018104">
    <property type="term" value="P:peptidoglycan-protein cross-linking"/>
    <property type="evidence" value="ECO:0007669"/>
    <property type="project" value="TreeGrafter"/>
</dbReference>
<evidence type="ECO:0000256" key="6">
    <source>
        <dbReference type="ARBA" id="ARBA00023316"/>
    </source>
</evidence>
<dbReference type="GO" id="GO:0071972">
    <property type="term" value="F:peptidoglycan L,D-transpeptidase activity"/>
    <property type="evidence" value="ECO:0007669"/>
    <property type="project" value="TreeGrafter"/>
</dbReference>
<feature type="compositionally biased region" description="Low complexity" evidence="8">
    <location>
        <begin position="402"/>
        <end position="447"/>
    </location>
</feature>
<keyword evidence="11" id="KW-1185">Reference proteome</keyword>